<dbReference type="OrthoDB" id="1957452at2"/>
<proteinExistence type="predicted"/>
<evidence type="ECO:0000313" key="1">
    <source>
        <dbReference type="EMBL" id="OJF71100.1"/>
    </source>
</evidence>
<keyword evidence="2" id="KW-1185">Reference proteome</keyword>
<dbReference type="STRING" id="1856638.A9Q68_10280"/>
<gene>
    <name evidence="1" type="ORF">A9Q68_10280</name>
</gene>
<dbReference type="AlphaFoldDB" id="A0A1L8MJZ2"/>
<organism evidence="1 2">
    <name type="scientific">Streptococcus bovimastitidis</name>
    <dbReference type="NCBI Taxonomy" id="1856638"/>
    <lineage>
        <taxon>Bacteria</taxon>
        <taxon>Bacillati</taxon>
        <taxon>Bacillota</taxon>
        <taxon>Bacilli</taxon>
        <taxon>Lactobacillales</taxon>
        <taxon>Streptococcaceae</taxon>
        <taxon>Streptococcus</taxon>
    </lineage>
</organism>
<protein>
    <recommendedName>
        <fullName evidence="3">Four helix bundle protein</fullName>
    </recommendedName>
</protein>
<evidence type="ECO:0008006" key="3">
    <source>
        <dbReference type="Google" id="ProtNLM"/>
    </source>
</evidence>
<dbReference type="Gene3D" id="1.10.287.800">
    <property type="entry name" value="protein ne1242"/>
    <property type="match status" value="1"/>
</dbReference>
<name>A0A1L8MJZ2_9STRE</name>
<dbReference type="RefSeq" id="WP_071794632.1">
    <property type="nucleotide sequence ID" value="NZ_LZDD01000005.1"/>
</dbReference>
<dbReference type="EMBL" id="LZDD01000005">
    <property type="protein sequence ID" value="OJF71100.1"/>
    <property type="molecule type" value="Genomic_DNA"/>
</dbReference>
<sequence length="127" mass="15390">MKFHTHTDFDKSHLTFYDCQIIHEQILDSSNKLDNEFQEYWKELLTSCIEYTEARAKWLLLSREEKMNFDSTRTTIHNKVIHNLKLIRALALENNKDCSWYEKFQEDRKRIGDFANYLVYSYAINAR</sequence>
<evidence type="ECO:0000313" key="2">
    <source>
        <dbReference type="Proteomes" id="UP000182015"/>
    </source>
</evidence>
<comment type="caution">
    <text evidence="1">The sequence shown here is derived from an EMBL/GenBank/DDBJ whole genome shotgun (WGS) entry which is preliminary data.</text>
</comment>
<accession>A0A1L8MJZ2</accession>
<reference evidence="2" key="1">
    <citation type="submission" date="2016-06" db="EMBL/GenBank/DDBJ databases">
        <authorList>
            <person name="de Vries S.P.W."/>
            <person name="Hadjirin N.F."/>
            <person name="Lay E.M."/>
            <person name="Zadoks R.N."/>
            <person name="Peacock S.J."/>
            <person name="Parkhill J."/>
            <person name="Grant A.J."/>
            <person name="Mcdougall S."/>
            <person name="Holmes M.A."/>
        </authorList>
    </citation>
    <scope>NUCLEOTIDE SEQUENCE [LARGE SCALE GENOMIC DNA]</scope>
    <source>
        <strain evidence="2">NZ1587</strain>
    </source>
</reference>
<dbReference type="Proteomes" id="UP000182015">
    <property type="component" value="Unassembled WGS sequence"/>
</dbReference>